<feature type="domain" description="TIR" evidence="6">
    <location>
        <begin position="12"/>
        <end position="159"/>
    </location>
</feature>
<dbReference type="InterPro" id="IPR011043">
    <property type="entry name" value="Gal_Oxase/kelch_b-propeller"/>
</dbReference>
<dbReference type="SUPFAM" id="SSF50965">
    <property type="entry name" value="Galactose oxidase, central domain"/>
    <property type="match status" value="1"/>
</dbReference>
<dbReference type="PANTHER" id="PTHR22847:SF637">
    <property type="entry name" value="WD REPEAT DOMAIN 5B"/>
    <property type="match status" value="1"/>
</dbReference>
<evidence type="ECO:0000256" key="5">
    <source>
        <dbReference type="SAM" id="Phobius"/>
    </source>
</evidence>
<dbReference type="SUPFAM" id="SSF52200">
    <property type="entry name" value="Toll/Interleukin receptor TIR domain"/>
    <property type="match status" value="1"/>
</dbReference>
<feature type="repeat" description="WD" evidence="3">
    <location>
        <begin position="286"/>
        <end position="327"/>
    </location>
</feature>
<feature type="repeat" description="WD" evidence="3">
    <location>
        <begin position="329"/>
        <end position="370"/>
    </location>
</feature>
<gene>
    <name evidence="7" type="ORF">F6W96_18025</name>
</gene>
<organism evidence="7 8">
    <name type="scientific">Nocardia terpenica</name>
    <dbReference type="NCBI Taxonomy" id="455432"/>
    <lineage>
        <taxon>Bacteria</taxon>
        <taxon>Bacillati</taxon>
        <taxon>Actinomycetota</taxon>
        <taxon>Actinomycetes</taxon>
        <taxon>Mycobacteriales</taxon>
        <taxon>Nocardiaceae</taxon>
        <taxon>Nocardia</taxon>
    </lineage>
</organism>
<evidence type="ECO:0000256" key="2">
    <source>
        <dbReference type="ARBA" id="ARBA00022737"/>
    </source>
</evidence>
<evidence type="ECO:0000313" key="8">
    <source>
        <dbReference type="Proteomes" id="UP000500953"/>
    </source>
</evidence>
<feature type="repeat" description="WD" evidence="3">
    <location>
        <begin position="552"/>
        <end position="585"/>
    </location>
</feature>
<keyword evidence="5" id="KW-1133">Transmembrane helix</keyword>
<dbReference type="SMART" id="SM00255">
    <property type="entry name" value="TIR"/>
    <property type="match status" value="1"/>
</dbReference>
<dbReference type="InterPro" id="IPR001680">
    <property type="entry name" value="WD40_rpt"/>
</dbReference>
<feature type="repeat" description="WD" evidence="3">
    <location>
        <begin position="681"/>
        <end position="722"/>
    </location>
</feature>
<dbReference type="InterPro" id="IPR020472">
    <property type="entry name" value="WD40_PAC1"/>
</dbReference>
<dbReference type="Pfam" id="PF00400">
    <property type="entry name" value="WD40"/>
    <property type="match status" value="12"/>
</dbReference>
<dbReference type="GO" id="GO:0007165">
    <property type="term" value="P:signal transduction"/>
    <property type="evidence" value="ECO:0007669"/>
    <property type="project" value="InterPro"/>
</dbReference>
<dbReference type="PROSITE" id="PS50294">
    <property type="entry name" value="WD_REPEATS_REGION"/>
    <property type="match status" value="6"/>
</dbReference>
<dbReference type="PRINTS" id="PR00320">
    <property type="entry name" value="GPROTEINBRPT"/>
</dbReference>
<keyword evidence="1 3" id="KW-0853">WD repeat</keyword>
<feature type="repeat" description="WD" evidence="3">
    <location>
        <begin position="763"/>
        <end position="804"/>
    </location>
</feature>
<dbReference type="PROSITE" id="PS00678">
    <property type="entry name" value="WD_REPEATS_1"/>
    <property type="match status" value="4"/>
</dbReference>
<dbReference type="Gene3D" id="2.130.10.10">
    <property type="entry name" value="YVTN repeat-like/Quinoprotein amine dehydrogenase"/>
    <property type="match status" value="4"/>
</dbReference>
<protein>
    <submittedName>
        <fullName evidence="7">TIR domain-containing protein</fullName>
    </submittedName>
</protein>
<keyword evidence="5" id="KW-0472">Membrane</keyword>
<dbReference type="InterPro" id="IPR019775">
    <property type="entry name" value="WD40_repeat_CS"/>
</dbReference>
<feature type="repeat" description="WD" evidence="3">
    <location>
        <begin position="728"/>
        <end position="756"/>
    </location>
</feature>
<dbReference type="InterPro" id="IPR011047">
    <property type="entry name" value="Quinoprotein_ADH-like_sf"/>
</dbReference>
<dbReference type="PROSITE" id="PS50104">
    <property type="entry name" value="TIR"/>
    <property type="match status" value="1"/>
</dbReference>
<proteinExistence type="predicted"/>
<dbReference type="InterPro" id="IPR000157">
    <property type="entry name" value="TIR_dom"/>
</dbReference>
<dbReference type="CDD" id="cd00200">
    <property type="entry name" value="WD40"/>
    <property type="match status" value="2"/>
</dbReference>
<dbReference type="InterPro" id="IPR035897">
    <property type="entry name" value="Toll_tir_struct_dom_sf"/>
</dbReference>
<feature type="repeat" description="WD" evidence="3">
    <location>
        <begin position="429"/>
        <end position="463"/>
    </location>
</feature>
<evidence type="ECO:0000256" key="1">
    <source>
        <dbReference type="ARBA" id="ARBA00022574"/>
    </source>
</evidence>
<dbReference type="EMBL" id="CP046173">
    <property type="protein sequence ID" value="QIS19909.1"/>
    <property type="molecule type" value="Genomic_DNA"/>
</dbReference>
<evidence type="ECO:0000313" key="7">
    <source>
        <dbReference type="EMBL" id="QIS19909.1"/>
    </source>
</evidence>
<feature type="transmembrane region" description="Helical" evidence="5">
    <location>
        <begin position="201"/>
        <end position="222"/>
    </location>
</feature>
<keyword evidence="2" id="KW-0677">Repeat</keyword>
<name>A0A6G9Z2S5_9NOCA</name>
<dbReference type="PROSITE" id="PS50082">
    <property type="entry name" value="WD_REPEATS_2"/>
    <property type="match status" value="9"/>
</dbReference>
<feature type="repeat" description="WD" evidence="3">
    <location>
        <begin position="464"/>
        <end position="505"/>
    </location>
</feature>
<feature type="repeat" description="WD" evidence="3">
    <location>
        <begin position="385"/>
        <end position="417"/>
    </location>
</feature>
<dbReference type="Proteomes" id="UP000500953">
    <property type="component" value="Chromosome"/>
</dbReference>
<dbReference type="SMART" id="SM00320">
    <property type="entry name" value="WD40"/>
    <property type="match status" value="12"/>
</dbReference>
<evidence type="ECO:0000256" key="3">
    <source>
        <dbReference type="PROSITE-ProRule" id="PRU00221"/>
    </source>
</evidence>
<dbReference type="PANTHER" id="PTHR22847">
    <property type="entry name" value="WD40 REPEAT PROTEIN"/>
    <property type="match status" value="1"/>
</dbReference>
<dbReference type="RefSeq" id="WP_167487257.1">
    <property type="nucleotide sequence ID" value="NZ_CP046173.1"/>
</dbReference>
<dbReference type="InterPro" id="IPR015943">
    <property type="entry name" value="WD40/YVTN_repeat-like_dom_sf"/>
</dbReference>
<dbReference type="Gene3D" id="3.40.50.10140">
    <property type="entry name" value="Toll/interleukin-1 receptor homology (TIR) domain"/>
    <property type="match status" value="1"/>
</dbReference>
<evidence type="ECO:0000259" key="6">
    <source>
        <dbReference type="PROSITE" id="PS50104"/>
    </source>
</evidence>
<dbReference type="AlphaFoldDB" id="A0A6G9Z2S5"/>
<evidence type="ECO:0000256" key="4">
    <source>
        <dbReference type="SAM" id="MobiDB-lite"/>
    </source>
</evidence>
<dbReference type="SUPFAM" id="SSF50998">
    <property type="entry name" value="Quinoprotein alcohol dehydrogenase-like"/>
    <property type="match status" value="1"/>
</dbReference>
<keyword evidence="5" id="KW-0812">Transmembrane</keyword>
<feature type="region of interest" description="Disordered" evidence="4">
    <location>
        <begin position="366"/>
        <end position="389"/>
    </location>
</feature>
<dbReference type="Pfam" id="PF13676">
    <property type="entry name" value="TIR_2"/>
    <property type="match status" value="1"/>
</dbReference>
<reference evidence="7 8" key="1">
    <citation type="journal article" date="2019" name="ACS Chem. Biol.">
        <title>Identification and Mobilization of a Cryptic Antibiotic Biosynthesis Gene Locus from a Human-Pathogenic Nocardia Isolate.</title>
        <authorList>
            <person name="Herisse M."/>
            <person name="Ishida K."/>
            <person name="Porter J.L."/>
            <person name="Howden B."/>
            <person name="Hertweck C."/>
            <person name="Stinear T.P."/>
            <person name="Pidot S.J."/>
        </authorList>
    </citation>
    <scope>NUCLEOTIDE SEQUENCE [LARGE SCALE GENOMIC DNA]</scope>
    <source>
        <strain evidence="7 8">AUSMDU00012715</strain>
    </source>
</reference>
<sequence length="883" mass="94562">MPDESIRAAKASGYDVFLSYSHEADGDLAPAVQRGLARLAKPWNQPRALRVFRDDTDLSAAHALTDEIENALERSRYFLLLASPQAAASAWVDKEIRYWKQNKTPETFLIALTGGTVAWQGADFDWSVTTALPRSLSGCFAREPLWADLTFARDRDRRSLAHSGFRSAVASLAARPRGLPKEQLDSDDVRQHRITTRLRRAAVAGLVLLLIVAAVAGTGFLLQRDEARRQRDAAISRELISDSDKLASTDPSGARFDSLAAGRIDDTPESRYAVLAAAADRMIGRFSAHEGEVQDIAFSPDGTTLVTADGDSDLRLWAVATGRQIGIPFTGHTYTVMAVAFSGNGRMLASASDDRTVRVWNVETHTEIGDPIPTQPDSTGNAPPSVAFSTDDKTLAVTGMDGMLRLWDVTTHRQVGDPITGGSDGRGWIVSAAFSHDGKTVATAGSDHVARLWDVATHREIGRFDGHEEAVTSVRFSRDDKTLATSGVDGSARLWNVATCTEIGVPVIGPKDLAPKVAISPDGATMATGGFDRDNDVQVWDGATTQEIGTPFAGHTARIDALAFDPAGSLLASAGDDGYVIVWDLANRRPAGCVFPDPSGGVWALAFDPEGKTLATTDQTATVRFFAADTCREVGAPIPSRVAPVRSIAFSPDGKTLAMAGDSNEIRFADVAARREQDISIRTSSRHVQSIAYSPDGGTLASTDDGGTVDFWDIATRREKSTLPAGVVESLAFSPDGRTVATADNANRVRFWDVATHHENGAAIGYSGLVQSISFSPDGRFLATAGDGYSGRLWDVTTRGEIGTPLSRSESALMERIAFRPGGKSIAVSREWPAPDGDLLRLWDIGFLSDPAAYICASAGASFTPDEWARRVPPGPPLRKLCP</sequence>
<accession>A0A6G9Z2S5</accession>